<dbReference type="CDD" id="cd10030">
    <property type="entry name" value="UDG-F4_TTUDGA_SPO1dp_like"/>
    <property type="match status" value="1"/>
</dbReference>
<gene>
    <name evidence="14" type="ORF">MMF98_21900</name>
</gene>
<name>A0A9X1W529_9BURK</name>
<evidence type="ECO:0000313" key="15">
    <source>
        <dbReference type="Proteomes" id="UP001139447"/>
    </source>
</evidence>
<evidence type="ECO:0000256" key="8">
    <source>
        <dbReference type="ARBA" id="ARBA00022801"/>
    </source>
</evidence>
<evidence type="ECO:0000256" key="10">
    <source>
        <dbReference type="ARBA" id="ARBA00023014"/>
    </source>
</evidence>
<dbReference type="PANTHER" id="PTHR33693">
    <property type="entry name" value="TYPE-5 URACIL-DNA GLYCOSYLASE"/>
    <property type="match status" value="1"/>
</dbReference>
<dbReference type="RefSeq" id="WP_243309467.1">
    <property type="nucleotide sequence ID" value="NZ_JALGBI010000003.1"/>
</dbReference>
<evidence type="ECO:0000256" key="1">
    <source>
        <dbReference type="ARBA" id="ARBA00001400"/>
    </source>
</evidence>
<dbReference type="InterPro" id="IPR005273">
    <property type="entry name" value="Ura-DNA_glyco_family4"/>
</dbReference>
<evidence type="ECO:0000256" key="9">
    <source>
        <dbReference type="ARBA" id="ARBA00023004"/>
    </source>
</evidence>
<dbReference type="SUPFAM" id="SSF52141">
    <property type="entry name" value="Uracil-DNA glycosylase-like"/>
    <property type="match status" value="1"/>
</dbReference>
<evidence type="ECO:0000256" key="7">
    <source>
        <dbReference type="ARBA" id="ARBA00022763"/>
    </source>
</evidence>
<dbReference type="PANTHER" id="PTHR33693:SF1">
    <property type="entry name" value="TYPE-4 URACIL-DNA GLYCOSYLASE"/>
    <property type="match status" value="1"/>
</dbReference>
<keyword evidence="15" id="KW-1185">Reference proteome</keyword>
<evidence type="ECO:0000256" key="11">
    <source>
        <dbReference type="ARBA" id="ARBA00023204"/>
    </source>
</evidence>
<keyword evidence="9" id="KW-0408">Iron</keyword>
<comment type="similarity">
    <text evidence="2">Belongs to the uracil-DNA glycosylase (UDG) superfamily. Type 4 (UDGa) family.</text>
</comment>
<dbReference type="GO" id="GO:0046872">
    <property type="term" value="F:metal ion binding"/>
    <property type="evidence" value="ECO:0007669"/>
    <property type="project" value="UniProtKB-KW"/>
</dbReference>
<dbReference type="Proteomes" id="UP001139447">
    <property type="component" value="Unassembled WGS sequence"/>
</dbReference>
<dbReference type="GO" id="GO:0006281">
    <property type="term" value="P:DNA repair"/>
    <property type="evidence" value="ECO:0007669"/>
    <property type="project" value="UniProtKB-KW"/>
</dbReference>
<evidence type="ECO:0000313" key="14">
    <source>
        <dbReference type="EMBL" id="MCJ0765878.1"/>
    </source>
</evidence>
<dbReference type="EMBL" id="JALGBI010000003">
    <property type="protein sequence ID" value="MCJ0765878.1"/>
    <property type="molecule type" value="Genomic_DNA"/>
</dbReference>
<dbReference type="SMART" id="SM00986">
    <property type="entry name" value="UDG"/>
    <property type="match status" value="1"/>
</dbReference>
<protein>
    <recommendedName>
        <fullName evidence="4">Type-4 uracil-DNA glycosylase</fullName>
        <ecNumber evidence="3">3.2.2.27</ecNumber>
    </recommendedName>
</protein>
<comment type="caution">
    <text evidence="14">The sequence shown here is derived from an EMBL/GenBank/DDBJ whole genome shotgun (WGS) entry which is preliminary data.</text>
</comment>
<dbReference type="Pfam" id="PF03167">
    <property type="entry name" value="UDG"/>
    <property type="match status" value="1"/>
</dbReference>
<dbReference type="GO" id="GO:0051539">
    <property type="term" value="F:4 iron, 4 sulfur cluster binding"/>
    <property type="evidence" value="ECO:0007669"/>
    <property type="project" value="UniProtKB-KW"/>
</dbReference>
<keyword evidence="7" id="KW-0227">DNA damage</keyword>
<evidence type="ECO:0000256" key="4">
    <source>
        <dbReference type="ARBA" id="ARBA00019403"/>
    </source>
</evidence>
<dbReference type="InterPro" id="IPR005122">
    <property type="entry name" value="Uracil-DNA_glycosylase-like"/>
</dbReference>
<dbReference type="InterPro" id="IPR036895">
    <property type="entry name" value="Uracil-DNA_glycosylase-like_sf"/>
</dbReference>
<dbReference type="NCBIfam" id="TIGR00758">
    <property type="entry name" value="UDG_fam4"/>
    <property type="match status" value="1"/>
</dbReference>
<organism evidence="14 15">
    <name type="scientific">Variovorax terrae</name>
    <dbReference type="NCBI Taxonomy" id="2923278"/>
    <lineage>
        <taxon>Bacteria</taxon>
        <taxon>Pseudomonadati</taxon>
        <taxon>Pseudomonadota</taxon>
        <taxon>Betaproteobacteria</taxon>
        <taxon>Burkholderiales</taxon>
        <taxon>Comamonadaceae</taxon>
        <taxon>Variovorax</taxon>
    </lineage>
</organism>
<dbReference type="Gene3D" id="3.40.470.10">
    <property type="entry name" value="Uracil-DNA glycosylase-like domain"/>
    <property type="match status" value="1"/>
</dbReference>
<keyword evidence="8" id="KW-0378">Hydrolase</keyword>
<feature type="region of interest" description="Disordered" evidence="12">
    <location>
        <begin position="51"/>
        <end position="78"/>
    </location>
</feature>
<accession>A0A9X1W529</accession>
<evidence type="ECO:0000256" key="5">
    <source>
        <dbReference type="ARBA" id="ARBA00022485"/>
    </source>
</evidence>
<dbReference type="InterPro" id="IPR051536">
    <property type="entry name" value="UDG_Type-4/5"/>
</dbReference>
<evidence type="ECO:0000259" key="13">
    <source>
        <dbReference type="SMART" id="SM00986"/>
    </source>
</evidence>
<comment type="catalytic activity">
    <reaction evidence="1">
        <text>Hydrolyzes single-stranded DNA or mismatched double-stranded DNA and polynucleotides, releasing free uracil.</text>
        <dbReference type="EC" id="3.2.2.27"/>
    </reaction>
</comment>
<keyword evidence="11" id="KW-0234">DNA repair</keyword>
<feature type="domain" description="Uracil-DNA glycosylase-like" evidence="13">
    <location>
        <begin position="121"/>
        <end position="268"/>
    </location>
</feature>
<dbReference type="SMART" id="SM00987">
    <property type="entry name" value="UreE_C"/>
    <property type="match status" value="1"/>
</dbReference>
<proteinExistence type="inferred from homology"/>
<dbReference type="EC" id="3.2.2.27" evidence="3"/>
<evidence type="ECO:0000256" key="12">
    <source>
        <dbReference type="SAM" id="MobiDB-lite"/>
    </source>
</evidence>
<dbReference type="AlphaFoldDB" id="A0A9X1W529"/>
<keyword evidence="6" id="KW-0479">Metal-binding</keyword>
<evidence type="ECO:0000256" key="2">
    <source>
        <dbReference type="ARBA" id="ARBA00006521"/>
    </source>
</evidence>
<keyword evidence="5" id="KW-0004">4Fe-4S</keyword>
<sequence length="284" mass="30698">MSLDLDERQRAMLEAMHVKVWFPQTPVQAAAAAETAVPARPATAPVAIAAAPEKRAANDPPMRTSGQNEPENRPVARAPRPAGIGAMDWPALQAAVAGCQACRLCERRKNTVFGVGQAPAAPGQPPRADWLIVGEAPGENEDLQGEPFVGQAGKLLDNMLKAIGLDRHHNVFIANVLKCRPPGNRNPEPEEVAQCEPYLRRQVELLQPRIILAMGRFAVQSLLQTTEPIGRLRGRSHTYHGVPVIVTYHPAYLLRSLPDKAKAWADLCLALELMQQQAGSAGPG</sequence>
<keyword evidence="10" id="KW-0411">Iron-sulfur</keyword>
<evidence type="ECO:0000256" key="6">
    <source>
        <dbReference type="ARBA" id="ARBA00022723"/>
    </source>
</evidence>
<reference evidence="14" key="1">
    <citation type="submission" date="2022-03" db="EMBL/GenBank/DDBJ databases">
        <authorList>
            <person name="Woo C.Y."/>
        </authorList>
    </citation>
    <scope>NUCLEOTIDE SEQUENCE</scope>
    <source>
        <strain evidence="14">CYS-02</strain>
    </source>
</reference>
<evidence type="ECO:0000256" key="3">
    <source>
        <dbReference type="ARBA" id="ARBA00012030"/>
    </source>
</evidence>
<dbReference type="GO" id="GO:0004844">
    <property type="term" value="F:uracil DNA N-glycosylase activity"/>
    <property type="evidence" value="ECO:0007669"/>
    <property type="project" value="UniProtKB-EC"/>
</dbReference>